<gene>
    <name evidence="2" type="ORF">ElyMa_004134200</name>
</gene>
<reference evidence="2 3" key="1">
    <citation type="journal article" date="2021" name="Elife">
        <title>Chloroplast acquisition without the gene transfer in kleptoplastic sea slugs, Plakobranchus ocellatus.</title>
        <authorList>
            <person name="Maeda T."/>
            <person name="Takahashi S."/>
            <person name="Yoshida T."/>
            <person name="Shimamura S."/>
            <person name="Takaki Y."/>
            <person name="Nagai Y."/>
            <person name="Toyoda A."/>
            <person name="Suzuki Y."/>
            <person name="Arimoto A."/>
            <person name="Ishii H."/>
            <person name="Satoh N."/>
            <person name="Nishiyama T."/>
            <person name="Hasebe M."/>
            <person name="Maruyama T."/>
            <person name="Minagawa J."/>
            <person name="Obokata J."/>
            <person name="Shigenobu S."/>
        </authorList>
    </citation>
    <scope>NUCLEOTIDE SEQUENCE [LARGE SCALE GENOMIC DNA]</scope>
</reference>
<accession>A0AAV4GFD2</accession>
<keyword evidence="3" id="KW-1185">Reference proteome</keyword>
<feature type="region of interest" description="Disordered" evidence="1">
    <location>
        <begin position="1"/>
        <end position="23"/>
    </location>
</feature>
<dbReference type="AlphaFoldDB" id="A0AAV4GFD2"/>
<dbReference type="EMBL" id="BMAT01008385">
    <property type="protein sequence ID" value="GFR83805.1"/>
    <property type="molecule type" value="Genomic_DNA"/>
</dbReference>
<protein>
    <submittedName>
        <fullName evidence="2">Uncharacterized protein</fullName>
    </submittedName>
</protein>
<name>A0AAV4GFD2_9GAST</name>
<evidence type="ECO:0000313" key="2">
    <source>
        <dbReference type="EMBL" id="GFR83805.1"/>
    </source>
</evidence>
<organism evidence="2 3">
    <name type="scientific">Elysia marginata</name>
    <dbReference type="NCBI Taxonomy" id="1093978"/>
    <lineage>
        <taxon>Eukaryota</taxon>
        <taxon>Metazoa</taxon>
        <taxon>Spiralia</taxon>
        <taxon>Lophotrochozoa</taxon>
        <taxon>Mollusca</taxon>
        <taxon>Gastropoda</taxon>
        <taxon>Heterobranchia</taxon>
        <taxon>Euthyneura</taxon>
        <taxon>Panpulmonata</taxon>
        <taxon>Sacoglossa</taxon>
        <taxon>Placobranchoidea</taxon>
        <taxon>Plakobranchidae</taxon>
        <taxon>Elysia</taxon>
    </lineage>
</organism>
<evidence type="ECO:0000256" key="1">
    <source>
        <dbReference type="SAM" id="MobiDB-lite"/>
    </source>
</evidence>
<proteinExistence type="predicted"/>
<sequence>MEKKHSTEEVAQRNQFPEESRRRNNVVGTQDIVAHNVKKNFFALMRRNNVVGTQDFAAEHRSAVEKVLKACLVKMVGVARRQLTEFLDEGKYAGELDGNLRKELENRPKTNRAGEHAFDDLDHDMVTRRHSSLFNRNVKHM</sequence>
<evidence type="ECO:0000313" key="3">
    <source>
        <dbReference type="Proteomes" id="UP000762676"/>
    </source>
</evidence>
<feature type="compositionally biased region" description="Basic and acidic residues" evidence="1">
    <location>
        <begin position="1"/>
        <end position="22"/>
    </location>
</feature>
<comment type="caution">
    <text evidence="2">The sequence shown here is derived from an EMBL/GenBank/DDBJ whole genome shotgun (WGS) entry which is preliminary data.</text>
</comment>
<dbReference type="Proteomes" id="UP000762676">
    <property type="component" value="Unassembled WGS sequence"/>
</dbReference>